<dbReference type="AlphaFoldDB" id="A0A1Q8VGD1"/>
<dbReference type="EMBL" id="MSKL01000036">
    <property type="protein sequence ID" value="OLO47135.1"/>
    <property type="molecule type" value="Genomic_DNA"/>
</dbReference>
<evidence type="ECO:0000313" key="5">
    <source>
        <dbReference type="Proteomes" id="UP000186394"/>
    </source>
</evidence>
<dbReference type="InterPro" id="IPR001647">
    <property type="entry name" value="HTH_TetR"/>
</dbReference>
<dbReference type="PROSITE" id="PS50977">
    <property type="entry name" value="HTH_TETR_2"/>
    <property type="match status" value="1"/>
</dbReference>
<dbReference type="GO" id="GO:0003677">
    <property type="term" value="F:DNA binding"/>
    <property type="evidence" value="ECO:0007669"/>
    <property type="project" value="UniProtKB-UniRule"/>
</dbReference>
<feature type="domain" description="HTH tetR-type" evidence="3">
    <location>
        <begin position="5"/>
        <end position="65"/>
    </location>
</feature>
<feature type="DNA-binding region" description="H-T-H motif" evidence="2">
    <location>
        <begin position="28"/>
        <end position="47"/>
    </location>
</feature>
<name>A0A1Q8VGD1_9ACTO</name>
<protein>
    <submittedName>
        <fullName evidence="4">TetR family transcriptional regulator</fullName>
    </submittedName>
</protein>
<organism evidence="4 5">
    <name type="scientific">Actinomyces oris</name>
    <dbReference type="NCBI Taxonomy" id="544580"/>
    <lineage>
        <taxon>Bacteria</taxon>
        <taxon>Bacillati</taxon>
        <taxon>Actinomycetota</taxon>
        <taxon>Actinomycetes</taxon>
        <taxon>Actinomycetales</taxon>
        <taxon>Actinomycetaceae</taxon>
        <taxon>Actinomyces</taxon>
    </lineage>
</organism>
<dbReference type="InterPro" id="IPR009057">
    <property type="entry name" value="Homeodomain-like_sf"/>
</dbReference>
<evidence type="ECO:0000259" key="3">
    <source>
        <dbReference type="PROSITE" id="PS50977"/>
    </source>
</evidence>
<gene>
    <name evidence="4" type="ORF">BKH28_12815</name>
</gene>
<evidence type="ECO:0000313" key="4">
    <source>
        <dbReference type="EMBL" id="OLO47135.1"/>
    </source>
</evidence>
<dbReference type="Proteomes" id="UP000186394">
    <property type="component" value="Unassembled WGS sequence"/>
</dbReference>
<dbReference type="SUPFAM" id="SSF46689">
    <property type="entry name" value="Homeodomain-like"/>
    <property type="match status" value="1"/>
</dbReference>
<evidence type="ECO:0000256" key="2">
    <source>
        <dbReference type="PROSITE-ProRule" id="PRU00335"/>
    </source>
</evidence>
<accession>A0A1Q8VGD1</accession>
<dbReference type="Gene3D" id="1.10.357.10">
    <property type="entry name" value="Tetracycline Repressor, domain 2"/>
    <property type="match status" value="1"/>
</dbReference>
<proteinExistence type="predicted"/>
<dbReference type="OrthoDB" id="6929199at2"/>
<dbReference type="RefSeq" id="WP_075419169.1">
    <property type="nucleotide sequence ID" value="NZ_MSKL01000036.1"/>
</dbReference>
<dbReference type="Pfam" id="PF17940">
    <property type="entry name" value="TetR_C_31"/>
    <property type="match status" value="1"/>
</dbReference>
<comment type="caution">
    <text evidence="4">The sequence shown here is derived from an EMBL/GenBank/DDBJ whole genome shotgun (WGS) entry which is preliminary data.</text>
</comment>
<dbReference type="Pfam" id="PF00440">
    <property type="entry name" value="TetR_N"/>
    <property type="match status" value="1"/>
</dbReference>
<dbReference type="InterPro" id="IPR041583">
    <property type="entry name" value="TetR_C_31"/>
</dbReference>
<reference evidence="4 5" key="1">
    <citation type="submission" date="2016-12" db="EMBL/GenBank/DDBJ databases">
        <title>Genomic comparison of strains in the 'Actinomyces naeslundii' group.</title>
        <authorList>
            <person name="Mughal S.R."/>
            <person name="Do T."/>
            <person name="Gilbert S.C."/>
            <person name="Witherden E.A."/>
            <person name="Didelot X."/>
            <person name="Beighton D."/>
        </authorList>
    </citation>
    <scope>NUCLEOTIDE SEQUENCE [LARGE SCALE GENOMIC DNA]</scope>
    <source>
        <strain evidence="4 5">P6N</strain>
    </source>
</reference>
<keyword evidence="1 2" id="KW-0238">DNA-binding</keyword>
<evidence type="ECO:0000256" key="1">
    <source>
        <dbReference type="ARBA" id="ARBA00023125"/>
    </source>
</evidence>
<sequence length="189" mass="21162">MARNAERRTLLADAAVRVLAQQGSRGLTHRAIDTEAAVPRGTASNYFASRDEVIDAILLRISERLQPNSDIHADLAQRSPCVERFTEYLRDIVHRLTDDRDAAIALFELRLEATRRPHVADALTSWRRAGLEADIEFNEKMVLPDLPADIMLFHYALDGLILDQLTVPVDETANPDEVVSALTHRLLSS</sequence>